<evidence type="ECO:0000256" key="1">
    <source>
        <dbReference type="ARBA" id="ARBA00005380"/>
    </source>
</evidence>
<gene>
    <name evidence="10" type="primary">deoK</name>
    <name evidence="12" type="ORF">OP10G_4377</name>
</gene>
<dbReference type="STRING" id="661478.OP10G_4377"/>
<keyword evidence="5 10" id="KW-0418">Kinase</keyword>
<dbReference type="HAMAP" id="MF_01987">
    <property type="entry name" value="Ribokinase"/>
    <property type="match status" value="1"/>
</dbReference>
<evidence type="ECO:0000256" key="3">
    <source>
        <dbReference type="ARBA" id="ARBA00022723"/>
    </source>
</evidence>
<comment type="cofactor">
    <cofactor evidence="10">
        <name>Mg(2+)</name>
        <dbReference type="ChEBI" id="CHEBI:18420"/>
    </cofactor>
</comment>
<dbReference type="PANTHER" id="PTHR10584">
    <property type="entry name" value="SUGAR KINASE"/>
    <property type="match status" value="1"/>
</dbReference>
<dbReference type="Gene3D" id="3.40.1190.20">
    <property type="match status" value="1"/>
</dbReference>
<dbReference type="InterPro" id="IPR029056">
    <property type="entry name" value="Ribokinase-like"/>
</dbReference>
<dbReference type="CDD" id="cd01174">
    <property type="entry name" value="ribokinase"/>
    <property type="match status" value="1"/>
</dbReference>
<feature type="binding site" evidence="10">
    <location>
        <position position="235"/>
    </location>
    <ligand>
        <name>K(+)</name>
        <dbReference type="ChEBI" id="CHEBI:29103"/>
    </ligand>
</feature>
<feature type="binding site" evidence="10">
    <location>
        <position position="171"/>
    </location>
    <ligand>
        <name>ATP</name>
        <dbReference type="ChEBI" id="CHEBI:30616"/>
    </ligand>
</feature>
<dbReference type="GO" id="GO:0004747">
    <property type="term" value="F:ribokinase activity"/>
    <property type="evidence" value="ECO:0007669"/>
    <property type="project" value="UniProtKB-UniRule"/>
</dbReference>
<dbReference type="GO" id="GO:0005524">
    <property type="term" value="F:ATP binding"/>
    <property type="evidence" value="ECO:0007669"/>
    <property type="project" value="UniProtKB-UniRule"/>
</dbReference>
<feature type="binding site" evidence="10">
    <location>
        <begin position="207"/>
        <end position="212"/>
    </location>
    <ligand>
        <name>ATP</name>
        <dbReference type="ChEBI" id="CHEBI:30616"/>
    </ligand>
</feature>
<sequence length="293" mass="30648">MDLVVRTARFPEIGETIIGESFATNPGGKGANQAAAAGKLGGKPRFLAKVGADAFGRELLHSLGVCGVDTGSVIVDPTLVSGVAVITVDSEGRNTIVVSPGANGHLYADEVEGEIEEVGPEILLAQLEVPLEAVEAAAAKLPADKLFILNPAPARDLPDSLLQRVDYLTPNETETEFLTGIRPVTDEDCLAAADKLFAKGVRNVVITLGEHGCFLATPQFGQRFPTLEVRPVDTTAAGDAFNGALAFFLSEGRDIDNAILLANVVGALSTQKTGAQSSMPTMREVREAASELL</sequence>
<feature type="binding site" evidence="10">
    <location>
        <begin position="28"/>
        <end position="32"/>
    </location>
    <ligand>
        <name>substrate</name>
    </ligand>
</feature>
<evidence type="ECO:0000259" key="11">
    <source>
        <dbReference type="Pfam" id="PF00294"/>
    </source>
</evidence>
<proteinExistence type="inferred from homology"/>
<dbReference type="eggNOG" id="COG0524">
    <property type="taxonomic scope" value="Bacteria"/>
</dbReference>
<comment type="similarity">
    <text evidence="10">Belongs to the carbohydrate kinase PfkB family. Deoxyribokinase subfamily.</text>
</comment>
<feature type="site" description="Important for substrate specificity" evidence="10">
    <location>
        <position position="1"/>
    </location>
</feature>
<keyword evidence="6 10" id="KW-0067">ATP-binding</keyword>
<evidence type="ECO:0000313" key="13">
    <source>
        <dbReference type="Proteomes" id="UP000027982"/>
    </source>
</evidence>
<feature type="binding site" evidence="10">
    <location>
        <position position="263"/>
    </location>
    <ligand>
        <name>ATP</name>
        <dbReference type="ChEBI" id="CHEBI:30616"/>
    </ligand>
</feature>
<feature type="domain" description="Carbohydrate kinase PfkB" evidence="11">
    <location>
        <begin position="2"/>
        <end position="281"/>
    </location>
</feature>
<evidence type="ECO:0000256" key="4">
    <source>
        <dbReference type="ARBA" id="ARBA00022741"/>
    </source>
</evidence>
<keyword evidence="3 10" id="KW-0479">Metal-binding</keyword>
<dbReference type="PROSITE" id="PS00584">
    <property type="entry name" value="PFKB_KINASES_2"/>
    <property type="match status" value="1"/>
</dbReference>
<comment type="catalytic activity">
    <reaction evidence="10">
        <text>2-deoxy-D-ribose + ATP = 2-deoxy-D-ribose 5-phosphate + ADP + H(+)</text>
        <dbReference type="Rhea" id="RHEA:30871"/>
        <dbReference type="ChEBI" id="CHEBI:15378"/>
        <dbReference type="ChEBI" id="CHEBI:30616"/>
        <dbReference type="ChEBI" id="CHEBI:62877"/>
        <dbReference type="ChEBI" id="CHEBI:90761"/>
        <dbReference type="ChEBI" id="CHEBI:456216"/>
        <dbReference type="EC" id="2.7.1.229"/>
    </reaction>
</comment>
<dbReference type="PANTHER" id="PTHR10584:SF166">
    <property type="entry name" value="RIBOKINASE"/>
    <property type="match status" value="1"/>
</dbReference>
<feature type="binding site" evidence="10">
    <location>
        <position position="128"/>
    </location>
    <ligand>
        <name>substrate</name>
    </ligand>
</feature>
<keyword evidence="10" id="KW-0963">Cytoplasm</keyword>
<organism evidence="12 13">
    <name type="scientific">Fimbriimonas ginsengisoli Gsoil 348</name>
    <dbReference type="NCBI Taxonomy" id="661478"/>
    <lineage>
        <taxon>Bacteria</taxon>
        <taxon>Bacillati</taxon>
        <taxon>Armatimonadota</taxon>
        <taxon>Fimbriimonadia</taxon>
        <taxon>Fimbriimonadales</taxon>
        <taxon>Fimbriimonadaceae</taxon>
        <taxon>Fimbriimonas</taxon>
    </lineage>
</organism>
<dbReference type="InterPro" id="IPR011611">
    <property type="entry name" value="PfkB_dom"/>
</dbReference>
<dbReference type="PRINTS" id="PR00990">
    <property type="entry name" value="RIBOKINASE"/>
</dbReference>
<evidence type="ECO:0000256" key="5">
    <source>
        <dbReference type="ARBA" id="ARBA00022777"/>
    </source>
</evidence>
<feature type="binding site" evidence="10">
    <location>
        <position position="274"/>
    </location>
    <ligand>
        <name>K(+)</name>
        <dbReference type="ChEBI" id="CHEBI:29103"/>
    </ligand>
</feature>
<feature type="binding site" evidence="10">
    <location>
        <position position="272"/>
    </location>
    <ligand>
        <name>K(+)</name>
        <dbReference type="ChEBI" id="CHEBI:29103"/>
    </ligand>
</feature>
<feature type="active site" description="Proton acceptor" evidence="10">
    <location>
        <position position="239"/>
    </location>
</feature>
<comment type="similarity">
    <text evidence="1">Belongs to the carbohydrate kinase pfkB family.</text>
</comment>
<dbReference type="Proteomes" id="UP000027982">
    <property type="component" value="Chromosome"/>
</dbReference>
<dbReference type="NCBIfam" id="TIGR02152">
    <property type="entry name" value="D_ribokin_bact"/>
    <property type="match status" value="1"/>
</dbReference>
<dbReference type="InterPro" id="IPR002139">
    <property type="entry name" value="Ribo/fructo_kinase"/>
</dbReference>
<keyword evidence="2 10" id="KW-0808">Transferase</keyword>
<accession>A0A068NY10</accession>
<comment type="caution">
    <text evidence="10">Lacks conserved residue(s) required for the propagation of feature annotation.</text>
</comment>
<dbReference type="InterPro" id="IPR002173">
    <property type="entry name" value="Carboh/pur_kinase_PfkB_CS"/>
</dbReference>
<feature type="binding site" evidence="10">
    <location>
        <position position="269"/>
    </location>
    <ligand>
        <name>K(+)</name>
        <dbReference type="ChEBI" id="CHEBI:29103"/>
    </ligand>
</feature>
<comment type="function">
    <text evidence="10">Catalyzes the ATP-dependent phosphorylation of 2-deoxy-D-ribose to 2-deoxy-D-ribose 5-phosphate (dRib-5P), allowing the use of deoxyribose as the sole carbon source.</text>
</comment>
<dbReference type="GO" id="GO:0019303">
    <property type="term" value="P:D-ribose catabolic process"/>
    <property type="evidence" value="ECO:0007669"/>
    <property type="project" value="UniProtKB-UniPathway"/>
</dbReference>
<evidence type="ECO:0000256" key="2">
    <source>
        <dbReference type="ARBA" id="ARBA00022679"/>
    </source>
</evidence>
<dbReference type="GO" id="GO:0005829">
    <property type="term" value="C:cytosol"/>
    <property type="evidence" value="ECO:0007669"/>
    <property type="project" value="TreeGrafter"/>
</dbReference>
<dbReference type="GO" id="GO:0046872">
    <property type="term" value="F:metal ion binding"/>
    <property type="evidence" value="ECO:0007669"/>
    <property type="project" value="UniProtKB-KW"/>
</dbReference>
<keyword evidence="8 10" id="KW-0630">Potassium</keyword>
<protein>
    <recommendedName>
        <fullName evidence="10">Deoxyribokinase</fullName>
        <shortName evidence="10">dRK</shortName>
        <ecNumber evidence="10">2.7.1.229</ecNumber>
    </recommendedName>
    <alternativeName>
        <fullName evidence="10">ATP:2-deoxy-D-ribose 5-phosphotransferase</fullName>
    </alternativeName>
</protein>
<dbReference type="HOGENOM" id="CLU_027634_2_2_0"/>
<dbReference type="InterPro" id="IPR011877">
    <property type="entry name" value="Ribokinase"/>
</dbReference>
<feature type="binding site" evidence="10">
    <location>
        <position position="278"/>
    </location>
    <ligand>
        <name>K(+)</name>
        <dbReference type="ChEBI" id="CHEBI:29103"/>
    </ligand>
</feature>
<feature type="binding site" evidence="10">
    <location>
        <begin position="238"/>
        <end position="239"/>
    </location>
    <ligand>
        <name>ATP</name>
        <dbReference type="ChEBI" id="CHEBI:30616"/>
    </ligand>
</feature>
<dbReference type="EC" id="2.7.1.229" evidence="10"/>
<feature type="binding site" evidence="10">
    <location>
        <position position="233"/>
    </location>
    <ligand>
        <name>K(+)</name>
        <dbReference type="ChEBI" id="CHEBI:29103"/>
    </ligand>
</feature>
<dbReference type="SUPFAM" id="SSF53613">
    <property type="entry name" value="Ribokinase-like"/>
    <property type="match status" value="1"/>
</dbReference>
<dbReference type="UniPathway" id="UPA00916">
    <property type="reaction ID" value="UER00889"/>
</dbReference>
<keyword evidence="13" id="KW-1185">Reference proteome</keyword>
<keyword evidence="7 10" id="KW-0460">Magnesium</keyword>
<keyword evidence="9 10" id="KW-0119">Carbohydrate metabolism</keyword>
<evidence type="ECO:0000256" key="6">
    <source>
        <dbReference type="ARBA" id="ARBA00022840"/>
    </source>
</evidence>
<evidence type="ECO:0000256" key="7">
    <source>
        <dbReference type="ARBA" id="ARBA00022842"/>
    </source>
</evidence>
<name>A0A068NY10_FIMGI</name>
<evidence type="ECO:0000313" key="12">
    <source>
        <dbReference type="EMBL" id="AIE87745.1"/>
    </source>
</evidence>
<evidence type="ECO:0000256" key="9">
    <source>
        <dbReference type="ARBA" id="ARBA00023277"/>
    </source>
</evidence>
<keyword evidence="4 10" id="KW-0547">Nucleotide-binding</keyword>
<reference evidence="12 13" key="1">
    <citation type="journal article" date="2014" name="PLoS ONE">
        <title>The first complete genome sequence of the class fimbriimonadia in the phylum armatimonadetes.</title>
        <authorList>
            <person name="Hu Z.Y."/>
            <person name="Wang Y.Z."/>
            <person name="Im W.T."/>
            <person name="Wang S.Y."/>
            <person name="Zhao G.P."/>
            <person name="Zheng H.J."/>
            <person name="Quan Z.X."/>
        </authorList>
    </citation>
    <scope>NUCLEOTIDE SEQUENCE [LARGE SCALE GENOMIC DNA]</scope>
    <source>
        <strain evidence="12">Gsoil 348</strain>
    </source>
</reference>
<evidence type="ECO:0000256" key="8">
    <source>
        <dbReference type="ARBA" id="ARBA00022958"/>
    </source>
</evidence>
<comment type="subunit">
    <text evidence="10">Homodimer.</text>
</comment>
<comment type="subcellular location">
    <subcellularLocation>
        <location evidence="10">Cytoplasm</location>
    </subcellularLocation>
</comment>
<dbReference type="Pfam" id="PF00294">
    <property type="entry name" value="PfkB"/>
    <property type="match status" value="1"/>
</dbReference>
<dbReference type="EMBL" id="CP007139">
    <property type="protein sequence ID" value="AIE87745.1"/>
    <property type="molecule type" value="Genomic_DNA"/>
</dbReference>
<feature type="binding site" evidence="10">
    <location>
        <position position="239"/>
    </location>
    <ligand>
        <name>substrate</name>
    </ligand>
</feature>
<dbReference type="AlphaFoldDB" id="A0A068NY10"/>
<dbReference type="KEGG" id="fgi:OP10G_4377"/>
<evidence type="ECO:0000256" key="10">
    <source>
        <dbReference type="HAMAP-Rule" id="MF_01987"/>
    </source>
</evidence>